<keyword evidence="2" id="KW-0732">Signal</keyword>
<feature type="transmembrane region" description="Helical" evidence="1">
    <location>
        <begin position="515"/>
        <end position="538"/>
    </location>
</feature>
<name>A0A067TKA7_GALM3</name>
<feature type="transmembrane region" description="Helical" evidence="1">
    <location>
        <begin position="425"/>
        <end position="447"/>
    </location>
</feature>
<feature type="transmembrane region" description="Helical" evidence="1">
    <location>
        <begin position="488"/>
        <end position="509"/>
    </location>
</feature>
<feature type="transmembrane region" description="Helical" evidence="1">
    <location>
        <begin position="161"/>
        <end position="179"/>
    </location>
</feature>
<organism evidence="5 6">
    <name type="scientific">Galerina marginata (strain CBS 339.88)</name>
    <dbReference type="NCBI Taxonomy" id="685588"/>
    <lineage>
        <taxon>Eukaryota</taxon>
        <taxon>Fungi</taxon>
        <taxon>Dikarya</taxon>
        <taxon>Basidiomycota</taxon>
        <taxon>Agaricomycotina</taxon>
        <taxon>Agaricomycetes</taxon>
        <taxon>Agaricomycetidae</taxon>
        <taxon>Agaricales</taxon>
        <taxon>Agaricineae</taxon>
        <taxon>Strophariaceae</taxon>
        <taxon>Galerina</taxon>
    </lineage>
</organism>
<keyword evidence="6" id="KW-1185">Reference proteome</keyword>
<dbReference type="Proteomes" id="UP000027222">
    <property type="component" value="Unassembled WGS sequence"/>
</dbReference>
<evidence type="ECO:0000256" key="1">
    <source>
        <dbReference type="SAM" id="Phobius"/>
    </source>
</evidence>
<feature type="transmembrane region" description="Helical" evidence="1">
    <location>
        <begin position="121"/>
        <end position="141"/>
    </location>
</feature>
<reference evidence="6" key="1">
    <citation type="journal article" date="2014" name="Proc. Natl. Acad. Sci. U.S.A.">
        <title>Extensive sampling of basidiomycete genomes demonstrates inadequacy of the white-rot/brown-rot paradigm for wood decay fungi.</title>
        <authorList>
            <person name="Riley R."/>
            <person name="Salamov A.A."/>
            <person name="Brown D.W."/>
            <person name="Nagy L.G."/>
            <person name="Floudas D."/>
            <person name="Held B.W."/>
            <person name="Levasseur A."/>
            <person name="Lombard V."/>
            <person name="Morin E."/>
            <person name="Otillar R."/>
            <person name="Lindquist E.A."/>
            <person name="Sun H."/>
            <person name="LaButti K.M."/>
            <person name="Schmutz J."/>
            <person name="Jabbour D."/>
            <person name="Luo H."/>
            <person name="Baker S.E."/>
            <person name="Pisabarro A.G."/>
            <person name="Walton J.D."/>
            <person name="Blanchette R.A."/>
            <person name="Henrissat B."/>
            <person name="Martin F."/>
            <person name="Cullen D."/>
            <person name="Hibbett D.S."/>
            <person name="Grigoriev I.V."/>
        </authorList>
    </citation>
    <scope>NUCLEOTIDE SEQUENCE [LARGE SCALE GENOMIC DNA]</scope>
    <source>
        <strain evidence="6">CBS 339.88</strain>
    </source>
</reference>
<feature type="transmembrane region" description="Helical" evidence="1">
    <location>
        <begin position="309"/>
        <end position="333"/>
    </location>
</feature>
<accession>A0A067TKA7</accession>
<proteinExistence type="predicted"/>
<evidence type="ECO:0000313" key="5">
    <source>
        <dbReference type="EMBL" id="KDR83576.1"/>
    </source>
</evidence>
<evidence type="ECO:0000313" key="6">
    <source>
        <dbReference type="Proteomes" id="UP000027222"/>
    </source>
</evidence>
<feature type="chain" id="PRO_5001646981" description="Protein YTP1-like C-terminal domain-containing protein" evidence="2">
    <location>
        <begin position="22"/>
        <end position="626"/>
    </location>
</feature>
<keyword evidence="1" id="KW-0812">Transmembrane</keyword>
<evidence type="ECO:0000256" key="2">
    <source>
        <dbReference type="SAM" id="SignalP"/>
    </source>
</evidence>
<feature type="signal peptide" evidence="2">
    <location>
        <begin position="1"/>
        <end position="21"/>
    </location>
</feature>
<dbReference type="HOGENOM" id="CLU_012543_0_0_1"/>
<gene>
    <name evidence="5" type="ORF">GALMADRAFT_205521</name>
</gene>
<feature type="domain" description="Protein YTP1-like C-terminal" evidence="4">
    <location>
        <begin position="322"/>
        <end position="609"/>
    </location>
</feature>
<dbReference type="InterPro" id="IPR018827">
    <property type="entry name" value="YTP1_C"/>
</dbReference>
<dbReference type="OrthoDB" id="4005299at2759"/>
<feature type="transmembrane region" description="Helical" evidence="1">
    <location>
        <begin position="353"/>
        <end position="374"/>
    </location>
</feature>
<dbReference type="PANTHER" id="PTHR31685">
    <property type="entry name" value="INTEGRAL MEMBRANE PROTEIN (AFU_ORTHOLOGUE AFUA_6G12730)-RELATED"/>
    <property type="match status" value="1"/>
</dbReference>
<sequence>MHFRWASAALVLHIVLSAVCASPSANDRCIDRPSLNEVYEKRDGGEHHHDHHVAPLLQLNETEVTMYHAPTQPSYYTIDFEDEGYEKRHKGLMIFHGIFMCFAFFVSLPVGIALRSLNHAAHGLATASFYGFCTLGCAASGLYRKMSPNMYEGAAHRSQGYVILLVAISLSALDIIDAVRRSIKFMRSSDKSFKNFWRTVVKKEEVHLEAGSEYSGITTDEPEDFETAKMIRHSIDLQDVQPNDGTMDHSQTGQWANAVHQHRRHFSLVSEGTVFGSQSPDHSQDNFHVAKLRQASLTRSGRLYQICKGIFAVVERSLVIAGFAQLLMGIVTYTGGCRGNYVNGCLAHLIKGGIFWCYGLLTFARFLGSFADLGWAWNRPPSGEPYSAEFVESFVIFLYGATNTWMERFGANPGDPFTTKEIQHISIAVSIRELVMFCFAGLIGMAIESKRVRKWLAASTFPASRHPSDVPQKAIVEPVSYIGSYNPFPALVIGVTGAAMAAHAQTYLFQVQVHALWGNLLVAFSVLRCLTYFFLWLGPPRSILPSRPPTEALASFFLACGGLVFMFSDEEVTIAAMRRGRDDVMMFLNVAVAITCLACCWTLLVVGFKGWIKSRTHASVTYRNAA</sequence>
<feature type="domain" description="DUF2427" evidence="3">
    <location>
        <begin position="86"/>
        <end position="169"/>
    </location>
</feature>
<feature type="transmembrane region" description="Helical" evidence="1">
    <location>
        <begin position="93"/>
        <end position="114"/>
    </location>
</feature>
<keyword evidence="1" id="KW-1133">Transmembrane helix</keyword>
<dbReference type="PANTHER" id="PTHR31685:SF3">
    <property type="entry name" value="INTEGRAL MEMBRANE PROTEIN (AFU_ORTHOLOGUE AFUA_6G12730)"/>
    <property type="match status" value="1"/>
</dbReference>
<feature type="transmembrane region" description="Helical" evidence="1">
    <location>
        <begin position="550"/>
        <end position="567"/>
    </location>
</feature>
<dbReference type="InterPro" id="IPR018825">
    <property type="entry name" value="DUF2427"/>
</dbReference>
<keyword evidence="1" id="KW-0472">Membrane</keyword>
<protein>
    <recommendedName>
        <fullName evidence="7">Protein YTP1-like C-terminal domain-containing protein</fullName>
    </recommendedName>
</protein>
<dbReference type="STRING" id="685588.A0A067TKA7"/>
<dbReference type="Pfam" id="PF10355">
    <property type="entry name" value="Ytp1"/>
    <property type="match status" value="1"/>
</dbReference>
<evidence type="ECO:0008006" key="7">
    <source>
        <dbReference type="Google" id="ProtNLM"/>
    </source>
</evidence>
<dbReference type="AlphaFoldDB" id="A0A067TKA7"/>
<dbReference type="EMBL" id="KL142368">
    <property type="protein sequence ID" value="KDR83576.1"/>
    <property type="molecule type" value="Genomic_DNA"/>
</dbReference>
<feature type="transmembrane region" description="Helical" evidence="1">
    <location>
        <begin position="587"/>
        <end position="608"/>
    </location>
</feature>
<dbReference type="Pfam" id="PF10348">
    <property type="entry name" value="DUF2427"/>
    <property type="match status" value="1"/>
</dbReference>
<evidence type="ECO:0000259" key="4">
    <source>
        <dbReference type="Pfam" id="PF10355"/>
    </source>
</evidence>
<evidence type="ECO:0000259" key="3">
    <source>
        <dbReference type="Pfam" id="PF10348"/>
    </source>
</evidence>